<gene>
    <name evidence="1" type="ORF">ACFPPA_18120</name>
</gene>
<dbReference type="Proteomes" id="UP001596114">
    <property type="component" value="Unassembled WGS sequence"/>
</dbReference>
<evidence type="ECO:0000313" key="2">
    <source>
        <dbReference type="Proteomes" id="UP001596114"/>
    </source>
</evidence>
<accession>A0ABW0QU78</accession>
<keyword evidence="2" id="KW-1185">Reference proteome</keyword>
<name>A0ABW0QU78_9GAMM</name>
<dbReference type="EMBL" id="JBHSNF010000005">
    <property type="protein sequence ID" value="MFC5527665.1"/>
    <property type="molecule type" value="Genomic_DNA"/>
</dbReference>
<protein>
    <recommendedName>
        <fullName evidence="3">TIGR02391 family protein</fullName>
    </recommendedName>
</protein>
<evidence type="ECO:0000313" key="1">
    <source>
        <dbReference type="EMBL" id="MFC5527665.1"/>
    </source>
</evidence>
<comment type="caution">
    <text evidence="1">The sequence shown here is derived from an EMBL/GenBank/DDBJ whole genome shotgun (WGS) entry which is preliminary data.</text>
</comment>
<dbReference type="RefSeq" id="WP_377322482.1">
    <property type="nucleotide sequence ID" value="NZ_JBHSNF010000005.1"/>
</dbReference>
<evidence type="ECO:0008006" key="3">
    <source>
        <dbReference type="Google" id="ProtNLM"/>
    </source>
</evidence>
<organism evidence="1 2">
    <name type="scientific">Rhodanobacter ginsengisoli</name>
    <dbReference type="NCBI Taxonomy" id="418646"/>
    <lineage>
        <taxon>Bacteria</taxon>
        <taxon>Pseudomonadati</taxon>
        <taxon>Pseudomonadota</taxon>
        <taxon>Gammaproteobacteria</taxon>
        <taxon>Lysobacterales</taxon>
        <taxon>Rhodanobacteraceae</taxon>
        <taxon>Rhodanobacter</taxon>
    </lineage>
</organism>
<proteinExistence type="predicted"/>
<sequence>MKAYPFTRPTIVAAIEFLGAALTQAKFDQLIVRLELDNDIALASPKSVTAKSALLAQAITRHATQIVTTVNGQMTLAEAAVRIAVEISVPAYGKPEQASFLRGLALDGYVVSWDDGSRAPLLRAALPEEVDLPVADDEVHQLLKHFNFIVPMGHLNQAIEAHTRGDWAAANSQTRSFLEALLSDIALRIEPEKALQQPSSENRRVLLATHGFLSMDRNEWTTDGKNYINGLFKMLHTDGSHPGLSDEDHSTFRLHLALITGRTFLRRLHNGK</sequence>
<reference evidence="2" key="1">
    <citation type="journal article" date="2019" name="Int. J. Syst. Evol. Microbiol.">
        <title>The Global Catalogue of Microorganisms (GCM) 10K type strain sequencing project: providing services to taxonomists for standard genome sequencing and annotation.</title>
        <authorList>
            <consortium name="The Broad Institute Genomics Platform"/>
            <consortium name="The Broad Institute Genome Sequencing Center for Infectious Disease"/>
            <person name="Wu L."/>
            <person name="Ma J."/>
        </authorList>
    </citation>
    <scope>NUCLEOTIDE SEQUENCE [LARGE SCALE GENOMIC DNA]</scope>
    <source>
        <strain evidence="2">CGMCC 1.16619</strain>
    </source>
</reference>